<sequence length="322" mass="34477">MTRKSMRTTATVGTALISLITLAACSNDAGSDAAGSANGAGNGGDDKLTIFATTGYLADAAQQIAPDAEVITLVGPGGDPHTYQPTTQDIDTMQNSDVVLWNGLHLEAQMDKQLEALGDKQVAVGDQLDESKLLPWPEAEEEGEPEYDPHIWNSPELWQEVVDIVADHISEIDPDGSEAYHEAADKYTDEIAALDKEAKEALGDLSSRLLVTGHDAFNYLGDTYDLDVEATDFVSTEAEKSASELDELAEKIAEAKVPTIFHDNQVNPQAINALSEAIAARGWDVEISDEELFADSLGAEAPVDTYLGAFRHNFEAIAAALK</sequence>
<evidence type="ECO:0000256" key="8">
    <source>
        <dbReference type="SAM" id="SignalP"/>
    </source>
</evidence>
<dbReference type="PRINTS" id="PR00691">
    <property type="entry name" value="ADHESINB"/>
</dbReference>
<dbReference type="InterPro" id="IPR006127">
    <property type="entry name" value="ZnuA-like"/>
</dbReference>
<dbReference type="GO" id="GO:0007155">
    <property type="term" value="P:cell adhesion"/>
    <property type="evidence" value="ECO:0007669"/>
    <property type="project" value="InterPro"/>
</dbReference>
<reference evidence="9" key="1">
    <citation type="submission" date="2023-05" db="EMBL/GenBank/DDBJ databases">
        <title>Metabolic capabilities are highly conserved among human nasal-associated Corynebacterium species in pangenomic analyses.</title>
        <authorList>
            <person name="Tran T.H."/>
            <person name="Roberts A.Q."/>
            <person name="Escapa I.F."/>
            <person name="Gao W."/>
            <person name="Conlan S."/>
            <person name="Kong H."/>
            <person name="Segre J.A."/>
            <person name="Kelly M.S."/>
            <person name="Lemon K.P."/>
        </authorList>
    </citation>
    <scope>NUCLEOTIDE SEQUENCE</scope>
    <source>
        <strain evidence="9">KPL2654</strain>
    </source>
</reference>
<dbReference type="EMBL" id="JASNVP010000009">
    <property type="protein sequence ID" value="MDK4326753.1"/>
    <property type="molecule type" value="Genomic_DNA"/>
</dbReference>
<evidence type="ECO:0000256" key="4">
    <source>
        <dbReference type="ARBA" id="ARBA00022729"/>
    </source>
</evidence>
<evidence type="ECO:0000256" key="5">
    <source>
        <dbReference type="RuleBase" id="RU003512"/>
    </source>
</evidence>
<organism evidence="9 10">
    <name type="scientific">Corynebacterium propinquum</name>
    <dbReference type="NCBI Taxonomy" id="43769"/>
    <lineage>
        <taxon>Bacteria</taxon>
        <taxon>Bacillati</taxon>
        <taxon>Actinomycetota</taxon>
        <taxon>Actinomycetes</taxon>
        <taxon>Mycobacteriales</taxon>
        <taxon>Corynebacteriaceae</taxon>
        <taxon>Corynebacterium</taxon>
    </lineage>
</organism>
<keyword evidence="6" id="KW-0175">Coiled coil</keyword>
<evidence type="ECO:0000256" key="7">
    <source>
        <dbReference type="SAM" id="MobiDB-lite"/>
    </source>
</evidence>
<dbReference type="InterPro" id="IPR050492">
    <property type="entry name" value="Bact_metal-bind_prot9"/>
</dbReference>
<evidence type="ECO:0000256" key="3">
    <source>
        <dbReference type="ARBA" id="ARBA00022723"/>
    </source>
</evidence>
<dbReference type="AlphaFoldDB" id="A0AAP4FAJ4"/>
<keyword evidence="4 8" id="KW-0732">Signal</keyword>
<dbReference type="InterPro" id="IPR006128">
    <property type="entry name" value="Lipoprotein_PsaA-like"/>
</dbReference>
<evidence type="ECO:0000313" key="9">
    <source>
        <dbReference type="EMBL" id="MDK4326753.1"/>
    </source>
</evidence>
<protein>
    <submittedName>
        <fullName evidence="9">Metal ABC transporter substrate-binding protein</fullName>
    </submittedName>
</protein>
<dbReference type="GO" id="GO:0030001">
    <property type="term" value="P:metal ion transport"/>
    <property type="evidence" value="ECO:0007669"/>
    <property type="project" value="InterPro"/>
</dbReference>
<evidence type="ECO:0000256" key="2">
    <source>
        <dbReference type="ARBA" id="ARBA00022448"/>
    </source>
</evidence>
<dbReference type="PROSITE" id="PS51257">
    <property type="entry name" value="PROKAR_LIPOPROTEIN"/>
    <property type="match status" value="1"/>
</dbReference>
<proteinExistence type="inferred from homology"/>
<dbReference type="Pfam" id="PF01297">
    <property type="entry name" value="ZnuA"/>
    <property type="match status" value="1"/>
</dbReference>
<dbReference type="GO" id="GO:0030313">
    <property type="term" value="C:cell envelope"/>
    <property type="evidence" value="ECO:0007669"/>
    <property type="project" value="UniProtKB-SubCell"/>
</dbReference>
<dbReference type="PANTHER" id="PTHR42953">
    <property type="entry name" value="HIGH-AFFINITY ZINC UPTAKE SYSTEM PROTEIN ZNUA-RELATED"/>
    <property type="match status" value="1"/>
</dbReference>
<evidence type="ECO:0000256" key="1">
    <source>
        <dbReference type="ARBA" id="ARBA00004196"/>
    </source>
</evidence>
<comment type="caution">
    <text evidence="9">The sequence shown here is derived from an EMBL/GenBank/DDBJ whole genome shotgun (WGS) entry which is preliminary data.</text>
</comment>
<comment type="subcellular location">
    <subcellularLocation>
        <location evidence="1">Cell envelope</location>
    </subcellularLocation>
</comment>
<dbReference type="PRINTS" id="PR00690">
    <property type="entry name" value="ADHESNFAMILY"/>
</dbReference>
<dbReference type="GO" id="GO:0046872">
    <property type="term" value="F:metal ion binding"/>
    <property type="evidence" value="ECO:0007669"/>
    <property type="project" value="UniProtKB-KW"/>
</dbReference>
<gene>
    <name evidence="9" type="ORF">QPX54_09600</name>
</gene>
<name>A0AAP4FAJ4_9CORY</name>
<dbReference type="RefSeq" id="WP_284589931.1">
    <property type="nucleotide sequence ID" value="NZ_JASNVP010000009.1"/>
</dbReference>
<evidence type="ECO:0000256" key="6">
    <source>
        <dbReference type="SAM" id="Coils"/>
    </source>
</evidence>
<comment type="similarity">
    <text evidence="5">Belongs to the bacterial solute-binding protein 9 family.</text>
</comment>
<dbReference type="PANTHER" id="PTHR42953:SF1">
    <property type="entry name" value="METAL-BINDING PROTEIN HI_0362-RELATED"/>
    <property type="match status" value="1"/>
</dbReference>
<evidence type="ECO:0000313" key="10">
    <source>
        <dbReference type="Proteomes" id="UP001226160"/>
    </source>
</evidence>
<accession>A0AAP4FAJ4</accession>
<feature type="coiled-coil region" evidence="6">
    <location>
        <begin position="177"/>
        <end position="204"/>
    </location>
</feature>
<feature type="region of interest" description="Disordered" evidence="7">
    <location>
        <begin position="128"/>
        <end position="151"/>
    </location>
</feature>
<feature type="chain" id="PRO_5042824122" evidence="8">
    <location>
        <begin position="24"/>
        <end position="322"/>
    </location>
</feature>
<feature type="signal peptide" evidence="8">
    <location>
        <begin position="1"/>
        <end position="23"/>
    </location>
</feature>
<dbReference type="SUPFAM" id="SSF53807">
    <property type="entry name" value="Helical backbone' metal receptor"/>
    <property type="match status" value="1"/>
</dbReference>
<dbReference type="Proteomes" id="UP001226160">
    <property type="component" value="Unassembled WGS sequence"/>
</dbReference>
<keyword evidence="2 5" id="KW-0813">Transport</keyword>
<dbReference type="Gene3D" id="3.40.50.1980">
    <property type="entry name" value="Nitrogenase molybdenum iron protein domain"/>
    <property type="match status" value="2"/>
</dbReference>
<dbReference type="InterPro" id="IPR006129">
    <property type="entry name" value="AdhesinB"/>
</dbReference>
<keyword evidence="3" id="KW-0479">Metal-binding</keyword>